<evidence type="ECO:0000256" key="5">
    <source>
        <dbReference type="SAM" id="Phobius"/>
    </source>
</evidence>
<evidence type="ECO:0000256" key="2">
    <source>
        <dbReference type="ARBA" id="ARBA00022692"/>
    </source>
</evidence>
<evidence type="ECO:0000256" key="4">
    <source>
        <dbReference type="ARBA" id="ARBA00023136"/>
    </source>
</evidence>
<dbReference type="GO" id="GO:0015165">
    <property type="term" value="F:pyrimidine nucleotide-sugar transmembrane transporter activity"/>
    <property type="evidence" value="ECO:0007669"/>
    <property type="project" value="InterPro"/>
</dbReference>
<dbReference type="Pfam" id="PF04142">
    <property type="entry name" value="Nuc_sug_transp"/>
    <property type="match status" value="1"/>
</dbReference>
<comment type="subcellular location">
    <subcellularLocation>
        <location evidence="1">Membrane</location>
        <topology evidence="1">Multi-pass membrane protein</topology>
    </subcellularLocation>
</comment>
<feature type="transmembrane region" description="Helical" evidence="5">
    <location>
        <begin position="115"/>
        <end position="139"/>
    </location>
</feature>
<evidence type="ECO:0000313" key="6">
    <source>
        <dbReference type="EMBL" id="CAD8933990.1"/>
    </source>
</evidence>
<dbReference type="GO" id="GO:0000139">
    <property type="term" value="C:Golgi membrane"/>
    <property type="evidence" value="ECO:0007669"/>
    <property type="project" value="InterPro"/>
</dbReference>
<sequence length="203" mass="21455">MGRKQSQIQVVALLLLLVSALIMERILTIDFLLAREPINLQEMDAKHFTQGVAPILLASFISGLAGALCQKNLQGAGGGRNPYLFSMEICAASTIILLISLLFSADGQTIQENGFWHGWTSATMIPIFTNSVGGIIVGLVTKYAGSVRKGFALILGIFLSGLVQARVSNTQLVGGALAGISLWMHATNPPAPAPTTAKPIKQA</sequence>
<organism evidence="6">
    <name type="scientific">Cyclophora tenuis</name>
    <name type="common">Marine diatom</name>
    <dbReference type="NCBI Taxonomy" id="216820"/>
    <lineage>
        <taxon>Eukaryota</taxon>
        <taxon>Sar</taxon>
        <taxon>Stramenopiles</taxon>
        <taxon>Ochrophyta</taxon>
        <taxon>Bacillariophyta</taxon>
        <taxon>Fragilariophyceae</taxon>
        <taxon>Fragilariophycidae</taxon>
        <taxon>Cyclophorales</taxon>
        <taxon>Cyclophoraceae</taxon>
        <taxon>Cyclophora</taxon>
    </lineage>
</organism>
<protein>
    <submittedName>
        <fullName evidence="6">Uncharacterized protein</fullName>
    </submittedName>
</protein>
<reference evidence="6" key="1">
    <citation type="submission" date="2021-01" db="EMBL/GenBank/DDBJ databases">
        <authorList>
            <person name="Corre E."/>
            <person name="Pelletier E."/>
            <person name="Niang G."/>
            <person name="Scheremetjew M."/>
            <person name="Finn R."/>
            <person name="Kale V."/>
            <person name="Holt S."/>
            <person name="Cochrane G."/>
            <person name="Meng A."/>
            <person name="Brown T."/>
            <person name="Cohen L."/>
        </authorList>
    </citation>
    <scope>NUCLEOTIDE SEQUENCE</scope>
    <source>
        <strain evidence="6">ECT3854</strain>
    </source>
</reference>
<evidence type="ECO:0000256" key="3">
    <source>
        <dbReference type="ARBA" id="ARBA00022989"/>
    </source>
</evidence>
<dbReference type="InterPro" id="IPR007271">
    <property type="entry name" value="Nuc_sug_transpt"/>
</dbReference>
<gene>
    <name evidence="6" type="ORF">CTEN0397_LOCUS5019</name>
</gene>
<keyword evidence="3 5" id="KW-1133">Transmembrane helix</keyword>
<feature type="transmembrane region" description="Helical" evidence="5">
    <location>
        <begin position="82"/>
        <end position="103"/>
    </location>
</feature>
<dbReference type="AlphaFoldDB" id="A0A7S1D040"/>
<dbReference type="EMBL" id="HBFW01007675">
    <property type="protein sequence ID" value="CAD8933990.1"/>
    <property type="molecule type" value="Transcribed_RNA"/>
</dbReference>
<name>A0A7S1D040_CYCTE</name>
<keyword evidence="4 5" id="KW-0472">Membrane</keyword>
<keyword evidence="2 5" id="KW-0812">Transmembrane</keyword>
<proteinExistence type="predicted"/>
<accession>A0A7S1D040</accession>
<feature type="transmembrane region" description="Helical" evidence="5">
    <location>
        <begin position="52"/>
        <end position="70"/>
    </location>
</feature>
<evidence type="ECO:0000256" key="1">
    <source>
        <dbReference type="ARBA" id="ARBA00004141"/>
    </source>
</evidence>
<dbReference type="PANTHER" id="PTHR10231">
    <property type="entry name" value="NUCLEOTIDE-SUGAR TRANSMEMBRANE TRANSPORTER"/>
    <property type="match status" value="1"/>
</dbReference>